<feature type="domain" description="PhoU" evidence="7">
    <location>
        <begin position="449"/>
        <end position="534"/>
    </location>
</feature>
<dbReference type="PATRIC" id="fig|1410657.5.peg.980"/>
<feature type="transmembrane region" description="Helical" evidence="6">
    <location>
        <begin position="171"/>
        <end position="191"/>
    </location>
</feature>
<dbReference type="InterPro" id="IPR038078">
    <property type="entry name" value="PhoU-like_sf"/>
</dbReference>
<dbReference type="PANTHER" id="PTHR10010">
    <property type="entry name" value="SOLUTE CARRIER FAMILY 34 SODIUM PHOSPHATE , MEMBER 2-RELATED"/>
    <property type="match status" value="1"/>
</dbReference>
<gene>
    <name evidence="8" type="ORF">IV49_GL000942</name>
</gene>
<evidence type="ECO:0000313" key="9">
    <source>
        <dbReference type="Proteomes" id="UP000051841"/>
    </source>
</evidence>
<dbReference type="Gene3D" id="1.20.58.220">
    <property type="entry name" value="Phosphate transport system protein phou homolog 2, domain 2"/>
    <property type="match status" value="1"/>
</dbReference>
<keyword evidence="9" id="KW-1185">Reference proteome</keyword>
<dbReference type="InterPro" id="IPR003841">
    <property type="entry name" value="Na/Pi_transpt"/>
</dbReference>
<feature type="transmembrane region" description="Helical" evidence="6">
    <location>
        <begin position="132"/>
        <end position="150"/>
    </location>
</feature>
<keyword evidence="5 6" id="KW-0472">Membrane</keyword>
<feature type="transmembrane region" description="Helical" evidence="6">
    <location>
        <begin position="97"/>
        <end position="120"/>
    </location>
</feature>
<feature type="transmembrane region" description="Helical" evidence="6">
    <location>
        <begin position="285"/>
        <end position="303"/>
    </location>
</feature>
<dbReference type="Proteomes" id="UP000051841">
    <property type="component" value="Unassembled WGS sequence"/>
</dbReference>
<keyword evidence="3 6" id="KW-0812">Transmembrane</keyword>
<evidence type="ECO:0000256" key="1">
    <source>
        <dbReference type="ARBA" id="ARBA00004651"/>
    </source>
</evidence>
<comment type="caution">
    <text evidence="8">The sequence shown here is derived from an EMBL/GenBank/DDBJ whole genome shotgun (WGS) entry which is preliminary data.</text>
</comment>
<dbReference type="GO" id="GO:0005436">
    <property type="term" value="F:sodium:phosphate symporter activity"/>
    <property type="evidence" value="ECO:0007669"/>
    <property type="project" value="InterPro"/>
</dbReference>
<accession>A0A0R2H9T8</accession>
<evidence type="ECO:0000256" key="4">
    <source>
        <dbReference type="ARBA" id="ARBA00022989"/>
    </source>
</evidence>
<feature type="transmembrane region" description="Helical" evidence="6">
    <location>
        <begin position="6"/>
        <end position="24"/>
    </location>
</feature>
<organism evidence="8 9">
    <name type="scientific">Kandleria vitulina DSM 20405</name>
    <dbReference type="NCBI Taxonomy" id="1410657"/>
    <lineage>
        <taxon>Bacteria</taxon>
        <taxon>Bacillati</taxon>
        <taxon>Bacillota</taxon>
        <taxon>Erysipelotrichia</taxon>
        <taxon>Erysipelotrichales</taxon>
        <taxon>Coprobacillaceae</taxon>
        <taxon>Kandleria</taxon>
    </lineage>
</organism>
<feature type="domain" description="PhoU" evidence="7">
    <location>
        <begin position="343"/>
        <end position="430"/>
    </location>
</feature>
<comment type="subcellular location">
    <subcellularLocation>
        <location evidence="1">Cell membrane</location>
        <topology evidence="1">Multi-pass membrane protein</topology>
    </subcellularLocation>
</comment>
<keyword evidence="2" id="KW-1003">Cell membrane</keyword>
<keyword evidence="4 6" id="KW-1133">Transmembrane helix</keyword>
<dbReference type="GO" id="GO:0044341">
    <property type="term" value="P:sodium-dependent phosphate transport"/>
    <property type="evidence" value="ECO:0007669"/>
    <property type="project" value="InterPro"/>
</dbReference>
<feature type="transmembrane region" description="Helical" evidence="6">
    <location>
        <begin position="68"/>
        <end position="90"/>
    </location>
</feature>
<dbReference type="InterPro" id="IPR026022">
    <property type="entry name" value="PhoU_dom"/>
</dbReference>
<dbReference type="PANTHER" id="PTHR10010:SF46">
    <property type="entry name" value="SODIUM-DEPENDENT PHOSPHATE TRANSPORT PROTEIN 2B"/>
    <property type="match status" value="1"/>
</dbReference>
<dbReference type="Pfam" id="PF01895">
    <property type="entry name" value="PhoU"/>
    <property type="match status" value="2"/>
</dbReference>
<evidence type="ECO:0000256" key="6">
    <source>
        <dbReference type="SAM" id="Phobius"/>
    </source>
</evidence>
<dbReference type="Pfam" id="PF02690">
    <property type="entry name" value="Na_Pi_cotrans"/>
    <property type="match status" value="2"/>
</dbReference>
<dbReference type="NCBIfam" id="NF037997">
    <property type="entry name" value="Na_Pi_symport"/>
    <property type="match status" value="1"/>
</dbReference>
<reference evidence="8 9" key="1">
    <citation type="journal article" date="2015" name="Genome Announc.">
        <title>Expanding the biotechnology potential of lactobacilli through comparative genomics of 213 strains and associated genera.</title>
        <authorList>
            <person name="Sun Z."/>
            <person name="Harris H.M."/>
            <person name="McCann A."/>
            <person name="Guo C."/>
            <person name="Argimon S."/>
            <person name="Zhang W."/>
            <person name="Yang X."/>
            <person name="Jeffery I.B."/>
            <person name="Cooney J.C."/>
            <person name="Kagawa T.F."/>
            <person name="Liu W."/>
            <person name="Song Y."/>
            <person name="Salvetti E."/>
            <person name="Wrobel A."/>
            <person name="Rasinkangas P."/>
            <person name="Parkhill J."/>
            <person name="Rea M.C."/>
            <person name="O'Sullivan O."/>
            <person name="Ritari J."/>
            <person name="Douillard F.P."/>
            <person name="Paul Ross R."/>
            <person name="Yang R."/>
            <person name="Briner A.E."/>
            <person name="Felis G.E."/>
            <person name="de Vos W.M."/>
            <person name="Barrangou R."/>
            <person name="Klaenhammer T.R."/>
            <person name="Caufield P.W."/>
            <person name="Cui Y."/>
            <person name="Zhang H."/>
            <person name="O'Toole P.W."/>
        </authorList>
    </citation>
    <scope>NUCLEOTIDE SEQUENCE [LARGE SCALE GENOMIC DNA]</scope>
    <source>
        <strain evidence="8 9">DSM 20405</strain>
    </source>
</reference>
<dbReference type="NCBIfam" id="TIGR00704">
    <property type="entry name" value="NaPi_cotrn_rel"/>
    <property type="match status" value="1"/>
</dbReference>
<evidence type="ECO:0000256" key="2">
    <source>
        <dbReference type="ARBA" id="ARBA00022475"/>
    </source>
</evidence>
<feature type="transmembrane region" description="Helical" evidence="6">
    <location>
        <begin position="211"/>
        <end position="230"/>
    </location>
</feature>
<sequence>MDIVNIINLAGGLGLFLFGMRYMSDGINQVAGTSLKRLLEKLTNNRFKGFLLGLLVTTIIQSSSATTVMLMGFLNAGIMTLLQASAVILGAHIGTTITAVLIAIDVSAIAPICIFIGIVMIMFCKKSTKRNIGQIILGFGILFFGLKYMSGDSAMGVLKTSAAFKSFIMKANNPLVGLLVGGLMCAILQSSSASIGVLQALALQGLMPMNFAIYLIIGVNVGSAMPLLLSSIGAKTNAKRAAFIYFIFDVVGMLIFTPLAILTPYTSFLTNLSANGSVQVASGHIIFKVVTAIILLPFVKYIVKLSETVIKRKEHDSDFRFLYIDPLHVGNTTSSVAQVSSEIVRMAGIVRENLELSIQAFNNGTLEHAHLIRENEEKINWLNSNISDFAITLTAQPLSPHSSEYVGKLFHVLIDLERIGDHAMNILERTERTIEDNLAFSEYGMADVRKIYDVVIKIYDLSIDAFFKEDLTASQKTEVQGLIKETQDMITKALDDHVVRLRKGICHTAQGVIFTKLLQDLDRTGDHSYNIAKLAKKDTELISQL</sequence>
<name>A0A0R2H9T8_9FIRM</name>
<proteinExistence type="predicted"/>
<dbReference type="SUPFAM" id="SSF109755">
    <property type="entry name" value="PhoU-like"/>
    <property type="match status" value="1"/>
</dbReference>
<evidence type="ECO:0000256" key="3">
    <source>
        <dbReference type="ARBA" id="ARBA00022692"/>
    </source>
</evidence>
<dbReference type="RefSeq" id="WP_031589295.1">
    <property type="nucleotide sequence ID" value="NZ_JNKN01000016.1"/>
</dbReference>
<dbReference type="GO" id="GO:0005886">
    <property type="term" value="C:plasma membrane"/>
    <property type="evidence" value="ECO:0007669"/>
    <property type="project" value="UniProtKB-SubCell"/>
</dbReference>
<evidence type="ECO:0000313" key="8">
    <source>
        <dbReference type="EMBL" id="KRN49633.1"/>
    </source>
</evidence>
<evidence type="ECO:0000256" key="5">
    <source>
        <dbReference type="ARBA" id="ARBA00023136"/>
    </source>
</evidence>
<dbReference type="EMBL" id="JQBL01000024">
    <property type="protein sequence ID" value="KRN49633.1"/>
    <property type="molecule type" value="Genomic_DNA"/>
</dbReference>
<protein>
    <submittedName>
        <fullName evidence="8">Sodium-dependent phosphate transport protein</fullName>
    </submittedName>
</protein>
<dbReference type="AlphaFoldDB" id="A0A0R2H9T8"/>
<feature type="transmembrane region" description="Helical" evidence="6">
    <location>
        <begin position="242"/>
        <end position="265"/>
    </location>
</feature>
<evidence type="ECO:0000259" key="7">
    <source>
        <dbReference type="Pfam" id="PF01895"/>
    </source>
</evidence>
<dbReference type="InterPro" id="IPR004633">
    <property type="entry name" value="NaPi_cotrn-rel/YqeW-like"/>
</dbReference>